<proteinExistence type="predicted"/>
<dbReference type="RefSeq" id="WP_061534405.1">
    <property type="nucleotide sequence ID" value="NZ_CP013233.1"/>
</dbReference>
<name>A0A127PUQ4_9BURK</name>
<organism evidence="2 3">
    <name type="scientific">Collimonas arenae</name>
    <dbReference type="NCBI Taxonomy" id="279058"/>
    <lineage>
        <taxon>Bacteria</taxon>
        <taxon>Pseudomonadati</taxon>
        <taxon>Pseudomonadota</taxon>
        <taxon>Betaproteobacteria</taxon>
        <taxon>Burkholderiales</taxon>
        <taxon>Oxalobacteraceae</taxon>
        <taxon>Collimonas</taxon>
    </lineage>
</organism>
<evidence type="ECO:0000256" key="1">
    <source>
        <dbReference type="SAM" id="Phobius"/>
    </source>
</evidence>
<dbReference type="Proteomes" id="UP000071778">
    <property type="component" value="Chromosome"/>
</dbReference>
<keyword evidence="1" id="KW-0472">Membrane</keyword>
<evidence type="ECO:0000313" key="3">
    <source>
        <dbReference type="Proteomes" id="UP000071778"/>
    </source>
</evidence>
<dbReference type="AlphaFoldDB" id="A0A127PUQ4"/>
<dbReference type="EMBL" id="CP013235">
    <property type="protein sequence ID" value="AMP11410.1"/>
    <property type="molecule type" value="Genomic_DNA"/>
</dbReference>
<keyword evidence="3" id="KW-1185">Reference proteome</keyword>
<dbReference type="PATRIC" id="fig|279058.17.peg.4036"/>
<evidence type="ECO:0000313" key="2">
    <source>
        <dbReference type="EMBL" id="AMP11410.1"/>
    </source>
</evidence>
<feature type="transmembrane region" description="Helical" evidence="1">
    <location>
        <begin position="7"/>
        <end position="29"/>
    </location>
</feature>
<keyword evidence="1" id="KW-1133">Transmembrane helix</keyword>
<keyword evidence="1" id="KW-0812">Transmembrane</keyword>
<accession>A0A127PUQ4</accession>
<sequence length="67" mass="7660">MKRVQILLTIAVMVGLIIFIFAPAIFAMSPTFFKWWESHPVLSHLPILLLLLLGFAWGEITVRQNLP</sequence>
<feature type="transmembrane region" description="Helical" evidence="1">
    <location>
        <begin position="41"/>
        <end position="62"/>
    </location>
</feature>
<protein>
    <submittedName>
        <fullName evidence="2">Putative membrane protein</fullName>
    </submittedName>
</protein>
<reference evidence="2 3" key="1">
    <citation type="submission" date="2015-11" db="EMBL/GenBank/DDBJ databases">
        <title>Exploring the genomic traits of fungus-feeding bacterial genus Collimonas.</title>
        <authorList>
            <person name="Song C."/>
            <person name="Schmidt R."/>
            <person name="de Jager V."/>
            <person name="Krzyzanowska D."/>
            <person name="Jongedijk E."/>
            <person name="Cankar K."/>
            <person name="Beekwilder J."/>
            <person name="van Veen A."/>
            <person name="de Boer W."/>
            <person name="van Veen J.A."/>
            <person name="Garbeva P."/>
        </authorList>
    </citation>
    <scope>NUCLEOTIDE SEQUENCE [LARGE SCALE GENOMIC DNA]</scope>
    <source>
        <strain evidence="2 3">Ter282</strain>
    </source>
</reference>
<gene>
    <name evidence="2" type="ORF">CAter282_3729</name>
</gene>